<dbReference type="EMBL" id="CABABW010000003">
    <property type="protein sequence ID" value="VRI33854.1"/>
    <property type="molecule type" value="Genomic_DNA"/>
</dbReference>
<accession>A0A0T7ZHT1</accession>
<proteinExistence type="predicted"/>
<dbReference type="AlphaFoldDB" id="A0A0T7ZHT1"/>
<protein>
    <submittedName>
        <fullName evidence="1">Uncharacterized protein</fullName>
    </submittedName>
</protein>
<name>A0A0T7ZHT1_STREE</name>
<sequence>MRKYLKEIKELQELKELLSSRNTPEVIIVEGNDDLGEFFQVDGELFSDIELLENLKKWREWEVQVIVDDWCNRSLNEYETGILYFPKHEDKMDYIRFNKGLEPLYHALDEPYTTISKSEWLKLLD</sequence>
<organism evidence="1 2">
    <name type="scientific">Streptococcus pneumoniae</name>
    <dbReference type="NCBI Taxonomy" id="1313"/>
    <lineage>
        <taxon>Bacteria</taxon>
        <taxon>Bacillati</taxon>
        <taxon>Bacillota</taxon>
        <taxon>Bacilli</taxon>
        <taxon>Lactobacillales</taxon>
        <taxon>Streptococcaceae</taxon>
        <taxon>Streptococcus</taxon>
    </lineage>
</organism>
<dbReference type="Proteomes" id="UP000304540">
    <property type="component" value="Unassembled WGS sequence"/>
</dbReference>
<reference evidence="1 2" key="1">
    <citation type="submission" date="2019-04" db="EMBL/GenBank/DDBJ databases">
        <authorList>
            <consortium name="Pathogen Informatics"/>
        </authorList>
    </citation>
    <scope>NUCLEOTIDE SEQUENCE [LARGE SCALE GENOMIC DNA]</scope>
    <source>
        <strain evidence="1 2">GPSC232</strain>
    </source>
</reference>
<gene>
    <name evidence="1" type="ORF">SAMEA3381574_00515</name>
</gene>
<evidence type="ECO:0000313" key="1">
    <source>
        <dbReference type="EMBL" id="VRI33854.1"/>
    </source>
</evidence>
<evidence type="ECO:0000313" key="2">
    <source>
        <dbReference type="Proteomes" id="UP000304540"/>
    </source>
</evidence>